<evidence type="ECO:0000256" key="7">
    <source>
        <dbReference type="PIRNR" id="PIRNR000535"/>
    </source>
</evidence>
<dbReference type="NCBIfam" id="TIGR03828">
    <property type="entry name" value="pfkB"/>
    <property type="match status" value="1"/>
</dbReference>
<dbReference type="Gene3D" id="3.40.1190.20">
    <property type="match status" value="1"/>
</dbReference>
<evidence type="ECO:0000259" key="10">
    <source>
        <dbReference type="Pfam" id="PF00294"/>
    </source>
</evidence>
<evidence type="ECO:0000256" key="4">
    <source>
        <dbReference type="ARBA" id="ARBA00022777"/>
    </source>
</evidence>
<dbReference type="Proteomes" id="UP000295788">
    <property type="component" value="Unassembled WGS sequence"/>
</dbReference>
<keyword evidence="7" id="KW-0423">Lactose metabolism</keyword>
<evidence type="ECO:0000256" key="5">
    <source>
        <dbReference type="ARBA" id="ARBA00022840"/>
    </source>
</evidence>
<dbReference type="UniPathway" id="UPA00704">
    <property type="reaction ID" value="UER00715"/>
</dbReference>
<dbReference type="GO" id="GO:2001059">
    <property type="term" value="P:D-tagatose 6-phosphate catabolic process"/>
    <property type="evidence" value="ECO:0007669"/>
    <property type="project" value="UniProtKB-UniPathway"/>
</dbReference>
<dbReference type="InterPro" id="IPR002139">
    <property type="entry name" value="Ribo/fructo_kinase"/>
</dbReference>
<evidence type="ECO:0000256" key="2">
    <source>
        <dbReference type="ARBA" id="ARBA00022679"/>
    </source>
</evidence>
<dbReference type="GO" id="GO:0016052">
    <property type="term" value="P:carbohydrate catabolic process"/>
    <property type="evidence" value="ECO:0007669"/>
    <property type="project" value="UniProtKB-ARBA"/>
</dbReference>
<dbReference type="PROSITE" id="PS00584">
    <property type="entry name" value="PFKB_KINASES_2"/>
    <property type="match status" value="1"/>
</dbReference>
<dbReference type="EMBL" id="SMAB01000011">
    <property type="protein sequence ID" value="TCS81818.1"/>
    <property type="molecule type" value="Genomic_DNA"/>
</dbReference>
<dbReference type="InterPro" id="IPR022463">
    <property type="entry name" value="1-PFruKinase"/>
</dbReference>
<comment type="similarity">
    <text evidence="1">Belongs to the carbohydrate kinase pfkB family.</text>
</comment>
<feature type="domain" description="Carbohydrate kinase PfkB" evidence="10">
    <location>
        <begin position="17"/>
        <end position="289"/>
    </location>
</feature>
<evidence type="ECO:0000256" key="3">
    <source>
        <dbReference type="ARBA" id="ARBA00022741"/>
    </source>
</evidence>
<dbReference type="RefSeq" id="WP_132769123.1">
    <property type="nucleotide sequence ID" value="NZ_SMAB01000011.1"/>
</dbReference>
<dbReference type="Pfam" id="PF00294">
    <property type="entry name" value="PfkB"/>
    <property type="match status" value="1"/>
</dbReference>
<dbReference type="GO" id="GO:0005524">
    <property type="term" value="F:ATP binding"/>
    <property type="evidence" value="ECO:0007669"/>
    <property type="project" value="UniProtKB-UniRule"/>
</dbReference>
<dbReference type="InterPro" id="IPR029056">
    <property type="entry name" value="Ribokinase-like"/>
</dbReference>
<comment type="catalytic activity">
    <reaction evidence="6 9">
        <text>beta-D-fructose 1-phosphate + ATP = beta-D-fructose 1,6-bisphosphate + ADP + H(+)</text>
        <dbReference type="Rhea" id="RHEA:14213"/>
        <dbReference type="ChEBI" id="CHEBI:15378"/>
        <dbReference type="ChEBI" id="CHEBI:30616"/>
        <dbReference type="ChEBI" id="CHEBI:32966"/>
        <dbReference type="ChEBI" id="CHEBI:138881"/>
        <dbReference type="ChEBI" id="CHEBI:456216"/>
        <dbReference type="EC" id="2.7.1.56"/>
    </reaction>
</comment>
<evidence type="ECO:0000256" key="6">
    <source>
        <dbReference type="ARBA" id="ARBA00047745"/>
    </source>
</evidence>
<dbReference type="InterPro" id="IPR002173">
    <property type="entry name" value="Carboh/pur_kinase_PfkB_CS"/>
</dbReference>
<evidence type="ECO:0000313" key="12">
    <source>
        <dbReference type="Proteomes" id="UP000295788"/>
    </source>
</evidence>
<comment type="catalytic activity">
    <reaction evidence="7">
        <text>D-tagatofuranose 6-phosphate + ATP = D-tagatofuranose 1,6-bisphosphate + ADP + H(+)</text>
        <dbReference type="Rhea" id="RHEA:12420"/>
        <dbReference type="ChEBI" id="CHEBI:15378"/>
        <dbReference type="ChEBI" id="CHEBI:30616"/>
        <dbReference type="ChEBI" id="CHEBI:58694"/>
        <dbReference type="ChEBI" id="CHEBI:58695"/>
        <dbReference type="ChEBI" id="CHEBI:456216"/>
        <dbReference type="EC" id="2.7.1.144"/>
    </reaction>
</comment>
<dbReference type="PIRSF" id="PIRSF000535">
    <property type="entry name" value="1PFK/6PFK/LacC"/>
    <property type="match status" value="1"/>
</dbReference>
<proteinExistence type="inferred from homology"/>
<dbReference type="InterPro" id="IPR017583">
    <property type="entry name" value="Tagatose/fructose_Pkinase"/>
</dbReference>
<dbReference type="NCBIfam" id="TIGR03168">
    <property type="entry name" value="1-PFK"/>
    <property type="match status" value="1"/>
</dbReference>
<comment type="pathway">
    <text evidence="7">Carbohydrate metabolism; D-tagatose 6-phosphate degradation; D-glyceraldehyde 3-phosphate and glycerone phosphate from D-tagatose 6-phosphate: step 1/2.</text>
</comment>
<evidence type="ECO:0000256" key="1">
    <source>
        <dbReference type="ARBA" id="ARBA00005380"/>
    </source>
</evidence>
<comment type="similarity">
    <text evidence="7">Belongs to the carbohydrate kinase PfkB family. LacC subfamily.</text>
</comment>
<dbReference type="GO" id="GO:0009024">
    <property type="term" value="F:tagatose-6-phosphate kinase activity"/>
    <property type="evidence" value="ECO:0007669"/>
    <property type="project" value="UniProtKB-EC"/>
</dbReference>
<dbReference type="EC" id="2.7.1.144" evidence="7"/>
<keyword evidence="4 8" id="KW-0418">Kinase</keyword>
<dbReference type="AlphaFoldDB" id="A0A4R3KEY4"/>
<dbReference type="PANTHER" id="PTHR46566">
    <property type="entry name" value="1-PHOSPHOFRUCTOKINASE-RELATED"/>
    <property type="match status" value="1"/>
</dbReference>
<gene>
    <name evidence="11" type="ORF">EDD72_11156</name>
</gene>
<evidence type="ECO:0000256" key="9">
    <source>
        <dbReference type="RuleBase" id="RU369061"/>
    </source>
</evidence>
<protein>
    <recommendedName>
        <fullName evidence="7">Tagatose-6-phosphate kinase</fullName>
        <ecNumber evidence="7">2.7.1.144</ecNumber>
    </recommendedName>
</protein>
<keyword evidence="2 7" id="KW-0808">Transferase</keyword>
<dbReference type="PRINTS" id="PR00990">
    <property type="entry name" value="RIBOKINASE"/>
</dbReference>
<dbReference type="PANTHER" id="PTHR46566:SF5">
    <property type="entry name" value="1-PHOSPHOFRUCTOKINASE"/>
    <property type="match status" value="1"/>
</dbReference>
<name>A0A4R3KEY4_9BACI</name>
<reference evidence="11 12" key="1">
    <citation type="submission" date="2019-03" db="EMBL/GenBank/DDBJ databases">
        <title>Genomic Encyclopedia of Type Strains, Phase IV (KMG-IV): sequencing the most valuable type-strain genomes for metagenomic binning, comparative biology and taxonomic classification.</title>
        <authorList>
            <person name="Goeker M."/>
        </authorList>
    </citation>
    <scope>NUCLEOTIDE SEQUENCE [LARGE SCALE GENOMIC DNA]</scope>
    <source>
        <strain evidence="11 12">DSM 23802</strain>
    </source>
</reference>
<dbReference type="PROSITE" id="PS00583">
    <property type="entry name" value="PFKB_KINASES_1"/>
    <property type="match status" value="1"/>
</dbReference>
<dbReference type="OrthoDB" id="9801219at2"/>
<organism evidence="11 12">
    <name type="scientific">Tepidibacillus fermentans</name>
    <dbReference type="NCBI Taxonomy" id="1281767"/>
    <lineage>
        <taxon>Bacteria</taxon>
        <taxon>Bacillati</taxon>
        <taxon>Bacillota</taxon>
        <taxon>Bacilli</taxon>
        <taxon>Bacillales</taxon>
        <taxon>Bacillaceae</taxon>
        <taxon>Tepidibacillus</taxon>
    </lineage>
</organism>
<accession>A0A4R3KEY4</accession>
<comment type="function">
    <text evidence="9">Catalyzes the ATP-dependent phosphorylation of fructose-l-phosphate to fructose-l,6-bisphosphate.</text>
</comment>
<dbReference type="SUPFAM" id="SSF53613">
    <property type="entry name" value="Ribokinase-like"/>
    <property type="match status" value="1"/>
</dbReference>
<keyword evidence="3 7" id="KW-0547">Nucleotide-binding</keyword>
<dbReference type="InterPro" id="IPR011611">
    <property type="entry name" value="PfkB_dom"/>
</dbReference>
<dbReference type="FunFam" id="3.40.1190.20:FF:000001">
    <property type="entry name" value="Phosphofructokinase"/>
    <property type="match status" value="1"/>
</dbReference>
<dbReference type="GO" id="GO:0005988">
    <property type="term" value="P:lactose metabolic process"/>
    <property type="evidence" value="ECO:0007669"/>
    <property type="project" value="UniProtKB-KW"/>
</dbReference>
<keyword evidence="12" id="KW-1185">Reference proteome</keyword>
<evidence type="ECO:0000256" key="8">
    <source>
        <dbReference type="RuleBase" id="RU003704"/>
    </source>
</evidence>
<sequence length="315" mass="34452">MITTITLNPSVDRRYVVQDFQVGNLFRTHQFEATAGGKGLNVARVIKQFGEDVLTTGFIGGKNGEFILEQLTEQGIKNDFIQITGETRNCIAILSKDVVQTEILESGPKVTSEQIELFLQKYERILQDSSVLVASGSLPEGVPESMYYELIIRAKKKGKPFILDTSGSALREGLNASPFLIKPNKSELELLMNRPIESEEEIIKAAKEISQNGVEFVVVSLGSDGAIIIHKDLGYKVKIPKIEVKNPVGSGDSMVAGLAIGLYKNYGIEDMLKLGVACGTANAMEIGTGQIRKANVESMFKNVKVEKIKVLNSLK</sequence>
<evidence type="ECO:0000313" key="11">
    <source>
        <dbReference type="EMBL" id="TCS81818.1"/>
    </source>
</evidence>
<keyword evidence="5 7" id="KW-0067">ATP-binding</keyword>
<dbReference type="CDD" id="cd01164">
    <property type="entry name" value="FruK_PfkB_like"/>
    <property type="match status" value="1"/>
</dbReference>
<comment type="caution">
    <text evidence="11">The sequence shown here is derived from an EMBL/GenBank/DDBJ whole genome shotgun (WGS) entry which is preliminary data.</text>
</comment>
<dbReference type="GO" id="GO:0005829">
    <property type="term" value="C:cytosol"/>
    <property type="evidence" value="ECO:0007669"/>
    <property type="project" value="TreeGrafter"/>
</dbReference>
<dbReference type="GO" id="GO:0044281">
    <property type="term" value="P:small molecule metabolic process"/>
    <property type="evidence" value="ECO:0007669"/>
    <property type="project" value="UniProtKB-ARBA"/>
</dbReference>
<dbReference type="GO" id="GO:0008662">
    <property type="term" value="F:1-phosphofructokinase activity"/>
    <property type="evidence" value="ECO:0007669"/>
    <property type="project" value="UniProtKB-UniRule"/>
</dbReference>